<comment type="domain">
    <text evidence="7">Subfamily III proteins have a conserved RTxK motif about 40-50 residues from the C-terminus; the threonine may be replaced by serine or cysteine.</text>
</comment>
<evidence type="ECO:0000256" key="1">
    <source>
        <dbReference type="ARBA" id="ARBA00001326"/>
    </source>
</evidence>
<evidence type="ECO:0000256" key="6">
    <source>
        <dbReference type="ARBA" id="ARBA00048809"/>
    </source>
</evidence>
<dbReference type="EMBL" id="BRYA01000761">
    <property type="protein sequence ID" value="GMI31966.1"/>
    <property type="molecule type" value="Genomic_DNA"/>
</dbReference>
<sequence length="425" mass="46797">MSVPYAPPPHPTLTPPPMLTSTTPGTWAHDTMSRRIEADILARLEEENSEELSSSQFTAAAAKVASLRKEIQESTVIRPVEGPNDPDIADWDSLVSSLPPSTTYLTAPWLTAEFYVYRRVLEAFDYFNPSSPTHKFDPFVKQKRAGLLSSVSSAEALLGRIVKLKKNDSGLQVALLSALWGNKMDLSIWPADSDGSVDVFTSIVENAANNLLWDDTPTLIPSMLASSPCSVHIIVDNAGFELVTDLALADYLVASGVASTVTFQLKGHPTFVSDAMESDLLETVDHFSKLADSHLNCAAAGERWSKYLTEGKWICREDYYWCQPFPMWKMSDKATSSLKDADYCFVKGDANYRRLLGDCAWDYVNDSFQDVVGSYFPCNVVALRTLKAEVGCGMKKDLMEAAAVADSNWQVNGNWGVVQFGSPEK</sequence>
<dbReference type="AlphaFoldDB" id="A0A9W7G1F5"/>
<dbReference type="Gene3D" id="1.20.930.60">
    <property type="match status" value="1"/>
</dbReference>
<comment type="cofactor">
    <cofactor evidence="7">
        <name>Mn(2+)</name>
        <dbReference type="ChEBI" id="CHEBI:29035"/>
    </cofactor>
    <cofactor evidence="7">
        <name>Ni(2+)</name>
        <dbReference type="ChEBI" id="CHEBI:49786"/>
    </cofactor>
</comment>
<dbReference type="GO" id="GO:0046872">
    <property type="term" value="F:metal ion binding"/>
    <property type="evidence" value="ECO:0007669"/>
    <property type="project" value="UniProtKB-UniRule"/>
</dbReference>
<keyword evidence="4 7" id="KW-0378">Hydrolase</keyword>
<feature type="domain" description="Damage-control phosphatase ARMT1-like metal-binding" evidence="9">
    <location>
        <begin position="40"/>
        <end position="395"/>
    </location>
</feature>
<evidence type="ECO:0000256" key="8">
    <source>
        <dbReference type="SAM" id="MobiDB-lite"/>
    </source>
</evidence>
<dbReference type="Pfam" id="PF01937">
    <property type="entry name" value="ARMT1-like_dom"/>
    <property type="match status" value="1"/>
</dbReference>
<name>A0A9W7G1F5_9STRA</name>
<keyword evidence="5 7" id="KW-0464">Manganese</keyword>
<dbReference type="SUPFAM" id="SSF111321">
    <property type="entry name" value="AF1104-like"/>
    <property type="match status" value="1"/>
</dbReference>
<gene>
    <name evidence="10" type="ORF">TrCOL_g13260</name>
</gene>
<evidence type="ECO:0000256" key="7">
    <source>
        <dbReference type="RuleBase" id="RU367030"/>
    </source>
</evidence>
<dbReference type="Proteomes" id="UP001165065">
    <property type="component" value="Unassembled WGS sequence"/>
</dbReference>
<dbReference type="PANTHER" id="PTHR12260:SF6">
    <property type="entry name" value="DAMAGE-CONTROL PHOSPHATASE ARMT1"/>
    <property type="match status" value="1"/>
</dbReference>
<protein>
    <recommendedName>
        <fullName evidence="7">Sugar phosphate phosphatase</fullName>
        <ecNumber evidence="7">3.1.3.-</ecNumber>
    </recommendedName>
</protein>
<dbReference type="GO" id="GO:0016791">
    <property type="term" value="F:phosphatase activity"/>
    <property type="evidence" value="ECO:0007669"/>
    <property type="project" value="TreeGrafter"/>
</dbReference>
<comment type="caution">
    <text evidence="10">The sequence shown here is derived from an EMBL/GenBank/DDBJ whole genome shotgun (WGS) entry which is preliminary data.</text>
</comment>
<evidence type="ECO:0000256" key="2">
    <source>
        <dbReference type="ARBA" id="ARBA00009519"/>
    </source>
</evidence>
<feature type="region of interest" description="Disordered" evidence="8">
    <location>
        <begin position="1"/>
        <end position="25"/>
    </location>
</feature>
<evidence type="ECO:0000256" key="4">
    <source>
        <dbReference type="ARBA" id="ARBA00022801"/>
    </source>
</evidence>
<dbReference type="PANTHER" id="PTHR12260">
    <property type="entry name" value="DAMAGE-CONTROL PHOSPHATASE ARMT1"/>
    <property type="match status" value="1"/>
</dbReference>
<proteinExistence type="inferred from homology"/>
<comment type="catalytic activity">
    <reaction evidence="6 7">
        <text>beta-D-fructose 6-phosphate = dihydroxyacetone + D-glyceraldehyde 3-phosphate</text>
        <dbReference type="Rhea" id="RHEA:28002"/>
        <dbReference type="ChEBI" id="CHEBI:16016"/>
        <dbReference type="ChEBI" id="CHEBI:57634"/>
        <dbReference type="ChEBI" id="CHEBI:59776"/>
    </reaction>
</comment>
<comment type="similarity">
    <text evidence="2 7">Belongs to the damage-control phosphatase family. Sugar phosphate phosphatase III subfamily.</text>
</comment>
<dbReference type="Gene3D" id="3.40.50.10880">
    <property type="entry name" value="Uncharacterised protein PF01937, DUF89, domain 3"/>
    <property type="match status" value="1"/>
</dbReference>
<dbReference type="GO" id="GO:0006974">
    <property type="term" value="P:DNA damage response"/>
    <property type="evidence" value="ECO:0007669"/>
    <property type="project" value="TreeGrafter"/>
</dbReference>
<dbReference type="OrthoDB" id="541375at2759"/>
<dbReference type="InterPro" id="IPR039763">
    <property type="entry name" value="ARMT1"/>
</dbReference>
<dbReference type="InterPro" id="IPR036075">
    <property type="entry name" value="ARMT-1-like_metal-bd_sf"/>
</dbReference>
<comment type="function">
    <text evidence="7">Metal-dependent phosphatase that shows phosphatase activity against several substrates, including fructose-1-phosphate and fructose-6-phosphate. Its preference for fructose-1-phosphate, a strong glycating agent that causes DNA damage rather than a canonical yeast metabolite, suggests a damage-control function in hexose phosphate metabolism.</text>
</comment>
<keyword evidence="11" id="KW-1185">Reference proteome</keyword>
<dbReference type="EC" id="3.1.3.-" evidence="7"/>
<evidence type="ECO:0000256" key="3">
    <source>
        <dbReference type="ARBA" id="ARBA00022723"/>
    </source>
</evidence>
<reference evidence="11" key="1">
    <citation type="journal article" date="2023" name="Commun. Biol.">
        <title>Genome analysis of Parmales, the sister group of diatoms, reveals the evolutionary specialization of diatoms from phago-mixotrophs to photoautotrophs.</title>
        <authorList>
            <person name="Ban H."/>
            <person name="Sato S."/>
            <person name="Yoshikawa S."/>
            <person name="Yamada K."/>
            <person name="Nakamura Y."/>
            <person name="Ichinomiya M."/>
            <person name="Sato N."/>
            <person name="Blanc-Mathieu R."/>
            <person name="Endo H."/>
            <person name="Kuwata A."/>
            <person name="Ogata H."/>
        </authorList>
    </citation>
    <scope>NUCLEOTIDE SEQUENCE [LARGE SCALE GENOMIC DNA]</scope>
</reference>
<dbReference type="InterPro" id="IPR002791">
    <property type="entry name" value="ARMT1-like_metal-bd"/>
</dbReference>
<organism evidence="10 11">
    <name type="scientific">Triparma columacea</name>
    <dbReference type="NCBI Taxonomy" id="722753"/>
    <lineage>
        <taxon>Eukaryota</taxon>
        <taxon>Sar</taxon>
        <taxon>Stramenopiles</taxon>
        <taxon>Ochrophyta</taxon>
        <taxon>Bolidophyceae</taxon>
        <taxon>Parmales</taxon>
        <taxon>Triparmaceae</taxon>
        <taxon>Triparma</taxon>
    </lineage>
</organism>
<feature type="compositionally biased region" description="Pro residues" evidence="8">
    <location>
        <begin position="1"/>
        <end position="18"/>
    </location>
</feature>
<evidence type="ECO:0000259" key="9">
    <source>
        <dbReference type="Pfam" id="PF01937"/>
    </source>
</evidence>
<dbReference type="GO" id="GO:0005634">
    <property type="term" value="C:nucleus"/>
    <property type="evidence" value="ECO:0007669"/>
    <property type="project" value="TreeGrafter"/>
</dbReference>
<keyword evidence="3 7" id="KW-0479">Metal-binding</keyword>
<accession>A0A9W7G1F5</accession>
<evidence type="ECO:0000256" key="5">
    <source>
        <dbReference type="ARBA" id="ARBA00023211"/>
    </source>
</evidence>
<comment type="catalytic activity">
    <reaction evidence="1 7">
        <text>beta-D-fructose 1-phosphate + H2O = D-fructose + phosphate</text>
        <dbReference type="Rhea" id="RHEA:35603"/>
        <dbReference type="ChEBI" id="CHEBI:15377"/>
        <dbReference type="ChEBI" id="CHEBI:37721"/>
        <dbReference type="ChEBI" id="CHEBI:43474"/>
        <dbReference type="ChEBI" id="CHEBI:138881"/>
    </reaction>
</comment>
<evidence type="ECO:0000313" key="10">
    <source>
        <dbReference type="EMBL" id="GMI31966.1"/>
    </source>
</evidence>
<evidence type="ECO:0000313" key="11">
    <source>
        <dbReference type="Proteomes" id="UP001165065"/>
    </source>
</evidence>